<dbReference type="OrthoDB" id="541052at2759"/>
<reference evidence="4" key="1">
    <citation type="journal article" date="2020" name="Stud. Mycol.">
        <title>101 Dothideomycetes genomes: a test case for predicting lifestyles and emergence of pathogens.</title>
        <authorList>
            <person name="Haridas S."/>
            <person name="Albert R."/>
            <person name="Binder M."/>
            <person name="Bloem J."/>
            <person name="Labutti K."/>
            <person name="Salamov A."/>
            <person name="Andreopoulos B."/>
            <person name="Baker S."/>
            <person name="Barry K."/>
            <person name="Bills G."/>
            <person name="Bluhm B."/>
            <person name="Cannon C."/>
            <person name="Castanera R."/>
            <person name="Culley D."/>
            <person name="Daum C."/>
            <person name="Ezra D."/>
            <person name="Gonzalez J."/>
            <person name="Henrissat B."/>
            <person name="Kuo A."/>
            <person name="Liang C."/>
            <person name="Lipzen A."/>
            <person name="Lutzoni F."/>
            <person name="Magnuson J."/>
            <person name="Mondo S."/>
            <person name="Nolan M."/>
            <person name="Ohm R."/>
            <person name="Pangilinan J."/>
            <person name="Park H.-J."/>
            <person name="Ramirez L."/>
            <person name="Alfaro M."/>
            <person name="Sun H."/>
            <person name="Tritt A."/>
            <person name="Yoshinaga Y."/>
            <person name="Zwiers L.-H."/>
            <person name="Turgeon B."/>
            <person name="Goodwin S."/>
            <person name="Spatafora J."/>
            <person name="Crous P."/>
            <person name="Grigoriev I."/>
        </authorList>
    </citation>
    <scope>NUCLEOTIDE SEQUENCE</scope>
    <source>
        <strain evidence="4">SCOH1-5</strain>
    </source>
</reference>
<dbReference type="InterPro" id="IPR051091">
    <property type="entry name" value="O-Glucosyltr/Glycosyltrsf_90"/>
</dbReference>
<dbReference type="PANTHER" id="PTHR12203:SF35">
    <property type="entry name" value="PROTEIN O-GLUCOSYLTRANSFERASE 1"/>
    <property type="match status" value="1"/>
</dbReference>
<evidence type="ECO:0000256" key="1">
    <source>
        <dbReference type="ARBA" id="ARBA00010118"/>
    </source>
</evidence>
<accession>A0A6A6FVY9</accession>
<gene>
    <name evidence="4" type="ORF">CERZMDRAFT_116022</name>
</gene>
<protein>
    <submittedName>
        <fullName evidence="4">Glycosyltransferase family 90 protein</fullName>
    </submittedName>
</protein>
<proteinExistence type="inferred from homology"/>
<dbReference type="GO" id="GO:0016740">
    <property type="term" value="F:transferase activity"/>
    <property type="evidence" value="ECO:0007669"/>
    <property type="project" value="UniProtKB-KW"/>
</dbReference>
<dbReference type="EMBL" id="ML992662">
    <property type="protein sequence ID" value="KAF2217655.1"/>
    <property type="molecule type" value="Genomic_DNA"/>
</dbReference>
<comment type="similarity">
    <text evidence="1">Belongs to the glycosyltransferase 90 family.</text>
</comment>
<dbReference type="SMART" id="SM00672">
    <property type="entry name" value="CAP10"/>
    <property type="match status" value="1"/>
</dbReference>
<dbReference type="InterPro" id="IPR006598">
    <property type="entry name" value="CAP10"/>
</dbReference>
<dbReference type="Pfam" id="PF05686">
    <property type="entry name" value="Glyco_transf_90"/>
    <property type="match status" value="1"/>
</dbReference>
<keyword evidence="5" id="KW-1185">Reference proteome</keyword>
<keyword evidence="2 4" id="KW-0808">Transferase</keyword>
<dbReference type="Proteomes" id="UP000799539">
    <property type="component" value="Unassembled WGS sequence"/>
</dbReference>
<organism evidence="4 5">
    <name type="scientific">Cercospora zeae-maydis SCOH1-5</name>
    <dbReference type="NCBI Taxonomy" id="717836"/>
    <lineage>
        <taxon>Eukaryota</taxon>
        <taxon>Fungi</taxon>
        <taxon>Dikarya</taxon>
        <taxon>Ascomycota</taxon>
        <taxon>Pezizomycotina</taxon>
        <taxon>Dothideomycetes</taxon>
        <taxon>Dothideomycetidae</taxon>
        <taxon>Mycosphaerellales</taxon>
        <taxon>Mycosphaerellaceae</taxon>
        <taxon>Cercospora</taxon>
    </lineage>
</organism>
<evidence type="ECO:0000259" key="3">
    <source>
        <dbReference type="SMART" id="SM00672"/>
    </source>
</evidence>
<dbReference type="PANTHER" id="PTHR12203">
    <property type="entry name" value="KDEL LYS-ASP-GLU-LEU CONTAINING - RELATED"/>
    <property type="match status" value="1"/>
</dbReference>
<name>A0A6A6FVY9_9PEZI</name>
<evidence type="ECO:0000313" key="4">
    <source>
        <dbReference type="EMBL" id="KAF2217655.1"/>
    </source>
</evidence>
<evidence type="ECO:0000313" key="5">
    <source>
        <dbReference type="Proteomes" id="UP000799539"/>
    </source>
</evidence>
<sequence length="546" mass="61445">MHRMIGQTGGGEQGDFIFLVPAVEEVVVGLAAYHWARWRAARHGHAIDALIRQAEARWERMLLRASSSVEESVAAYSRRRHRPPPPGFAHWFDLAHAADALIIEDFFDPIYTDLRVFDSVPAADLRAAAESMAHTESAIVRGLVLDNGTVTCNCQAGNFPCWDVRDMMLAVASHLPDTAAAVPVPINGNASPRIVLPHASHGNNASGAEPVEYVSEQLFVVRDWPTFWPWACPSTAPLWTHPELQRWGLAADTDAWRDVCQQPWLSTRHGALVRPLAQIVGPTLLPLFAPARIAGVETAIRYPDAIYWAQDPDYHNGSRATAAWSSKQNKALWRGSNSGGSHDGENWHHFHRHRFVALTNATYQQSVVAREADDWAGFLQIPSTGLDVIRMTADHFDTGFSLLTCRDDLYRRANAPCAYTDPHFHPASWVPLHEMLSSYRYLFDIDGNSFSGRFHALLLSESVVFKATIYEEWHDARLIPWLHFVPLANRLGDDIWTAMDYFLAREERGAAMARAARAWSLKVLRPEDMELYLLRLLLEWTRLLEG</sequence>
<dbReference type="AlphaFoldDB" id="A0A6A6FVY9"/>
<feature type="domain" description="Glycosyl transferase CAP10" evidence="3">
    <location>
        <begin position="249"/>
        <end position="540"/>
    </location>
</feature>
<evidence type="ECO:0000256" key="2">
    <source>
        <dbReference type="ARBA" id="ARBA00022679"/>
    </source>
</evidence>